<accession>A0AAV5VZC0</accession>
<dbReference type="EMBL" id="BTSY01000004">
    <property type="protein sequence ID" value="GMT23738.1"/>
    <property type="molecule type" value="Genomic_DNA"/>
</dbReference>
<protein>
    <submittedName>
        <fullName evidence="2">Uncharacterized protein</fullName>
    </submittedName>
</protein>
<name>A0AAV5VZC0_9BILA</name>
<evidence type="ECO:0000313" key="2">
    <source>
        <dbReference type="EMBL" id="GMT23738.1"/>
    </source>
</evidence>
<evidence type="ECO:0000313" key="3">
    <source>
        <dbReference type="Proteomes" id="UP001432322"/>
    </source>
</evidence>
<dbReference type="Proteomes" id="UP001432322">
    <property type="component" value="Unassembled WGS sequence"/>
</dbReference>
<feature type="signal peptide" evidence="1">
    <location>
        <begin position="1"/>
        <end position="20"/>
    </location>
</feature>
<reference evidence="2" key="1">
    <citation type="submission" date="2023-10" db="EMBL/GenBank/DDBJ databases">
        <title>Genome assembly of Pristionchus species.</title>
        <authorList>
            <person name="Yoshida K."/>
            <person name="Sommer R.J."/>
        </authorList>
    </citation>
    <scope>NUCLEOTIDE SEQUENCE</scope>
    <source>
        <strain evidence="2">RS5133</strain>
    </source>
</reference>
<keyword evidence="1" id="KW-0732">Signal</keyword>
<dbReference type="AlphaFoldDB" id="A0AAV5VZC0"/>
<proteinExistence type="predicted"/>
<evidence type="ECO:0000256" key="1">
    <source>
        <dbReference type="SAM" id="SignalP"/>
    </source>
</evidence>
<keyword evidence="3" id="KW-1185">Reference proteome</keyword>
<sequence>RMQSTLLSFLLLSLLSSVLALPTTVIPNFSVTSSLPSTIPTLFVAEATASVHPLLSQSTRSVGRPLIGPLIVTPVPTKSKLDFTNVDQTKN</sequence>
<comment type="caution">
    <text evidence="2">The sequence shown here is derived from an EMBL/GenBank/DDBJ whole genome shotgun (WGS) entry which is preliminary data.</text>
</comment>
<organism evidence="2 3">
    <name type="scientific">Pristionchus fissidentatus</name>
    <dbReference type="NCBI Taxonomy" id="1538716"/>
    <lineage>
        <taxon>Eukaryota</taxon>
        <taxon>Metazoa</taxon>
        <taxon>Ecdysozoa</taxon>
        <taxon>Nematoda</taxon>
        <taxon>Chromadorea</taxon>
        <taxon>Rhabditida</taxon>
        <taxon>Rhabditina</taxon>
        <taxon>Diplogasteromorpha</taxon>
        <taxon>Diplogasteroidea</taxon>
        <taxon>Neodiplogasteridae</taxon>
        <taxon>Pristionchus</taxon>
    </lineage>
</organism>
<gene>
    <name evidence="2" type="ORF">PFISCL1PPCAC_15035</name>
</gene>
<feature type="non-terminal residue" evidence="2">
    <location>
        <position position="1"/>
    </location>
</feature>
<feature type="chain" id="PRO_5043540322" evidence="1">
    <location>
        <begin position="21"/>
        <end position="91"/>
    </location>
</feature>